<protein>
    <recommendedName>
        <fullName evidence="1">RNA-directed DNA polymerase</fullName>
        <ecNumber evidence="1">2.7.7.49</ecNumber>
    </recommendedName>
</protein>
<dbReference type="VEuPathDB" id="VectorBase:ISCW007443"/>
<evidence type="ECO:0000313" key="10">
    <source>
        <dbReference type="EMBL" id="MOY38900.1"/>
    </source>
</evidence>
<dbReference type="GO" id="GO:0042575">
    <property type="term" value="C:DNA polymerase complex"/>
    <property type="evidence" value="ECO:0007669"/>
    <property type="project" value="UniProtKB-ARBA"/>
</dbReference>
<dbReference type="InterPro" id="IPR050951">
    <property type="entry name" value="Retrovirus_Pol_polyprotein"/>
</dbReference>
<dbReference type="GO" id="GO:0004519">
    <property type="term" value="F:endonuclease activity"/>
    <property type="evidence" value="ECO:0007669"/>
    <property type="project" value="UniProtKB-KW"/>
</dbReference>
<evidence type="ECO:0000256" key="5">
    <source>
        <dbReference type="ARBA" id="ARBA00022759"/>
    </source>
</evidence>
<keyword evidence="3" id="KW-0548">Nucleotidyltransferase</keyword>
<dbReference type="Gene3D" id="3.30.420.10">
    <property type="entry name" value="Ribonuclease H-like superfamily/Ribonuclease H"/>
    <property type="match status" value="1"/>
</dbReference>
<feature type="region of interest" description="Disordered" evidence="8">
    <location>
        <begin position="501"/>
        <end position="540"/>
    </location>
</feature>
<keyword evidence="5" id="KW-0255">Endonuclease</keyword>
<dbReference type="Pfam" id="PF17921">
    <property type="entry name" value="Integrase_H2C2"/>
    <property type="match status" value="1"/>
</dbReference>
<dbReference type="EC" id="2.7.7.49" evidence="1"/>
<dbReference type="InterPro" id="IPR036397">
    <property type="entry name" value="RNaseH_sf"/>
</dbReference>
<dbReference type="VEuPathDB" id="VectorBase:ISCW006731"/>
<keyword evidence="2" id="KW-0808">Transferase</keyword>
<dbReference type="VEuPathDB" id="VectorBase:ISCI006731"/>
<organism evidence="10">
    <name type="scientific">Ixodes scapularis</name>
    <name type="common">Black-legged tick</name>
    <name type="synonym">Deer tick</name>
    <dbReference type="NCBI Taxonomy" id="6945"/>
    <lineage>
        <taxon>Eukaryota</taxon>
        <taxon>Metazoa</taxon>
        <taxon>Ecdysozoa</taxon>
        <taxon>Arthropoda</taxon>
        <taxon>Chelicerata</taxon>
        <taxon>Arachnida</taxon>
        <taxon>Acari</taxon>
        <taxon>Parasitiformes</taxon>
        <taxon>Ixodida</taxon>
        <taxon>Ixodoidea</taxon>
        <taxon>Ixodidae</taxon>
        <taxon>Ixodinae</taxon>
        <taxon>Ixodes</taxon>
    </lineage>
</organism>
<reference evidence="10" key="1">
    <citation type="submission" date="2019-04" db="EMBL/GenBank/DDBJ databases">
        <title>An insight into the mialome of Ixodes scapularis.</title>
        <authorList>
            <person name="Ribeiro J.M."/>
            <person name="Mather T.N."/>
            <person name="Karim S."/>
        </authorList>
    </citation>
    <scope>NUCLEOTIDE SEQUENCE</scope>
</reference>
<dbReference type="VEuPathDB" id="VectorBase:ISCI007443"/>
<dbReference type="InterPro" id="IPR012337">
    <property type="entry name" value="RNaseH-like_sf"/>
</dbReference>
<dbReference type="FunFam" id="3.30.420.10:FF:000032">
    <property type="entry name" value="Retrovirus-related Pol polyprotein from transposon 297-like Protein"/>
    <property type="match status" value="1"/>
</dbReference>
<keyword evidence="6" id="KW-0378">Hydrolase</keyword>
<name>A0A4D5RNV8_IXOSC</name>
<dbReference type="InterPro" id="IPR041373">
    <property type="entry name" value="RT_RNaseH"/>
</dbReference>
<sequence length="540" mass="62126">MAVVWSMERLRPFLLGIPFTLVTDCQSIVYLNAHKTLKPQIARWFDLLQEYDFEVKHRAGEKMAHVDYLSREPVGASEDTLDEVVETRVEVCLTLGLEDQVVVIQRSDADLANLAQILEKPMKKRTKEESIKVKNLRLKDGKLFYVEEDGRLLFVMPKSMRKTLCVKFHDLQGHFSTDRTVSKIKELYWFPRMKRYVHQHIRMCFECLFTKVPGGKKPGLLHSIPPGKRPFQVVHVDHVGPFVRSSKKNQWILVLVDNLTKFVRLYPVRDTSARNVLRCVQSFVTEIGLPERISTDRGSCFTSHSFEAFCRENGVAHTLNSSHHPRANGQVERVNRTLVPCIMATIEDPTHKDWDQNIKEVESYLNIAYNASTGTSPFRLLHGYQPRMQDSVLRWLNTENDEWVSPEQLQETAQNDITTQQGKSKQYFDRHHFAAEGLSVGDVVVMRCIPEHTGVPTKTQKKFRGPLTVTEVLPADTYRVTEMNGKKRVYSTTAHISQLKRWGGRCQEPSDQSSTDEEDSVPRRSVRVPKRPSYLGDYAT</sequence>
<dbReference type="InterPro" id="IPR001584">
    <property type="entry name" value="Integrase_cat-core"/>
</dbReference>
<evidence type="ECO:0000256" key="6">
    <source>
        <dbReference type="ARBA" id="ARBA00022801"/>
    </source>
</evidence>
<evidence type="ECO:0000256" key="1">
    <source>
        <dbReference type="ARBA" id="ARBA00012493"/>
    </source>
</evidence>
<evidence type="ECO:0000256" key="8">
    <source>
        <dbReference type="SAM" id="MobiDB-lite"/>
    </source>
</evidence>
<dbReference type="OrthoDB" id="6511622at2759"/>
<dbReference type="CDD" id="cd09274">
    <property type="entry name" value="RNase_HI_RT_Ty3"/>
    <property type="match status" value="1"/>
</dbReference>
<dbReference type="PROSITE" id="PS50994">
    <property type="entry name" value="INTEGRASE"/>
    <property type="match status" value="1"/>
</dbReference>
<dbReference type="Pfam" id="PF17917">
    <property type="entry name" value="RT_RNaseH"/>
    <property type="match status" value="1"/>
</dbReference>
<dbReference type="PANTHER" id="PTHR37984">
    <property type="entry name" value="PROTEIN CBG26694"/>
    <property type="match status" value="1"/>
</dbReference>
<keyword evidence="4" id="KW-0540">Nuclease</keyword>
<dbReference type="GO" id="GO:0015074">
    <property type="term" value="P:DNA integration"/>
    <property type="evidence" value="ECO:0007669"/>
    <property type="project" value="InterPro"/>
</dbReference>
<evidence type="ECO:0000256" key="3">
    <source>
        <dbReference type="ARBA" id="ARBA00022695"/>
    </source>
</evidence>
<dbReference type="Gene3D" id="1.10.340.70">
    <property type="match status" value="1"/>
</dbReference>
<evidence type="ECO:0000256" key="4">
    <source>
        <dbReference type="ARBA" id="ARBA00022722"/>
    </source>
</evidence>
<dbReference type="PANTHER" id="PTHR37984:SF5">
    <property type="entry name" value="PROTEIN NYNRIN-LIKE"/>
    <property type="match status" value="1"/>
</dbReference>
<dbReference type="EMBL" id="GHJT01004929">
    <property type="protein sequence ID" value="MOY38900.1"/>
    <property type="molecule type" value="Transcribed_RNA"/>
</dbReference>
<evidence type="ECO:0000256" key="7">
    <source>
        <dbReference type="ARBA" id="ARBA00022918"/>
    </source>
</evidence>
<dbReference type="SUPFAM" id="SSF53098">
    <property type="entry name" value="Ribonuclease H-like"/>
    <property type="match status" value="1"/>
</dbReference>
<evidence type="ECO:0000259" key="9">
    <source>
        <dbReference type="PROSITE" id="PS50994"/>
    </source>
</evidence>
<dbReference type="GO" id="GO:0003676">
    <property type="term" value="F:nucleic acid binding"/>
    <property type="evidence" value="ECO:0007669"/>
    <property type="project" value="InterPro"/>
</dbReference>
<dbReference type="GO" id="GO:0003964">
    <property type="term" value="F:RNA-directed DNA polymerase activity"/>
    <property type="evidence" value="ECO:0007669"/>
    <property type="project" value="UniProtKB-KW"/>
</dbReference>
<accession>A0A4D5RNV8</accession>
<dbReference type="AlphaFoldDB" id="A0A4D5RNV8"/>
<dbReference type="InterPro" id="IPR043502">
    <property type="entry name" value="DNA/RNA_pol_sf"/>
</dbReference>
<dbReference type="VEuPathDB" id="VectorBase:ISCP_029935"/>
<dbReference type="Pfam" id="PF00665">
    <property type="entry name" value="rve"/>
    <property type="match status" value="1"/>
</dbReference>
<dbReference type="GO" id="GO:0016787">
    <property type="term" value="F:hydrolase activity"/>
    <property type="evidence" value="ECO:0007669"/>
    <property type="project" value="UniProtKB-KW"/>
</dbReference>
<keyword evidence="7" id="KW-0695">RNA-directed DNA polymerase</keyword>
<feature type="domain" description="Integrase catalytic" evidence="9">
    <location>
        <begin position="226"/>
        <end position="385"/>
    </location>
</feature>
<proteinExistence type="predicted"/>
<evidence type="ECO:0000256" key="2">
    <source>
        <dbReference type="ARBA" id="ARBA00022679"/>
    </source>
</evidence>
<dbReference type="InterPro" id="IPR041588">
    <property type="entry name" value="Integrase_H2C2"/>
</dbReference>
<dbReference type="SUPFAM" id="SSF56672">
    <property type="entry name" value="DNA/RNA polymerases"/>
    <property type="match status" value="1"/>
</dbReference>